<evidence type="ECO:0000313" key="1">
    <source>
        <dbReference type="EMBL" id="AAR35773.1"/>
    </source>
</evidence>
<dbReference type="KEGG" id="gsu:GSU2400"/>
<dbReference type="InterPro" id="IPR023375">
    <property type="entry name" value="ADC_dom_sf"/>
</dbReference>
<organism evidence="1 2">
    <name type="scientific">Geobacter sulfurreducens (strain ATCC 51573 / DSM 12127 / PCA)</name>
    <dbReference type="NCBI Taxonomy" id="243231"/>
    <lineage>
        <taxon>Bacteria</taxon>
        <taxon>Pseudomonadati</taxon>
        <taxon>Thermodesulfobacteriota</taxon>
        <taxon>Desulfuromonadia</taxon>
        <taxon>Geobacterales</taxon>
        <taxon>Geobacteraceae</taxon>
        <taxon>Geobacter</taxon>
    </lineage>
</organism>
<dbReference type="PATRIC" id="fig|243231.5.peg.2427"/>
<dbReference type="InterPro" id="IPR010451">
    <property type="entry name" value="Acetoacetate_decarboxylase"/>
</dbReference>
<dbReference type="OrthoDB" id="1950454at2"/>
<reference evidence="1 2" key="2">
    <citation type="journal article" date="2012" name="BMC Genomics">
        <title>Comparative genomic analysis of Geobacter sulfurreducens KN400, a strain with enhanced capacity for extracellular electron transfer and electricity production.</title>
        <authorList>
            <person name="Butler J.E."/>
            <person name="Young N.D."/>
            <person name="Aklujkar M."/>
            <person name="Lovley D.R."/>
        </authorList>
    </citation>
    <scope>NUCLEOTIDE SEQUENCE [LARGE SCALE GENOMIC DNA]</scope>
    <source>
        <strain evidence="2">ATCC 51573 / DSM 12127 / PCA</strain>
    </source>
</reference>
<dbReference type="EnsemblBacteria" id="AAR35773">
    <property type="protein sequence ID" value="AAR35773"/>
    <property type="gene ID" value="GSU2400"/>
</dbReference>
<evidence type="ECO:0000313" key="2">
    <source>
        <dbReference type="Proteomes" id="UP000000577"/>
    </source>
</evidence>
<dbReference type="RefSeq" id="WP_010943037.1">
    <property type="nucleotide sequence ID" value="NC_002939.5"/>
</dbReference>
<gene>
    <name evidence="1" type="ordered locus">GSU2400</name>
</gene>
<dbReference type="SMR" id="Q74B18"/>
<dbReference type="AlphaFoldDB" id="Q74B18"/>
<dbReference type="SUPFAM" id="SSF160104">
    <property type="entry name" value="Acetoacetate decarboxylase-like"/>
    <property type="match status" value="1"/>
</dbReference>
<reference evidence="1 2" key="1">
    <citation type="journal article" date="2003" name="Science">
        <title>Genome of Geobacter sulfurreducens: metal reduction in subsurface environments.</title>
        <authorList>
            <person name="Methe B.A."/>
            <person name="Nelson K.E."/>
            <person name="Eisen J.A."/>
            <person name="Paulsen I.T."/>
            <person name="Nelson W."/>
            <person name="Heidelberg J.F."/>
            <person name="Wu D."/>
            <person name="Wu M."/>
            <person name="Ward N."/>
            <person name="Beanan M.J."/>
            <person name="Dodson R.J."/>
            <person name="Madupu R."/>
            <person name="Brinkac L.M."/>
            <person name="Daugherty S.C."/>
            <person name="DeBoy R.T."/>
            <person name="Durkin A.S."/>
            <person name="Gwinn M."/>
            <person name="Kolonay J.F."/>
            <person name="Sullivan S.A."/>
            <person name="Haft D.H."/>
            <person name="Selengut J."/>
            <person name="Davidsen T.M."/>
            <person name="Zafar N."/>
            <person name="White O."/>
            <person name="Tran B."/>
            <person name="Romero C."/>
            <person name="Forberger H.A."/>
            <person name="Weidman J."/>
            <person name="Khouri H."/>
            <person name="Feldblyum T.V."/>
            <person name="Utterback T.R."/>
            <person name="Van Aken S.E."/>
            <person name="Lovley D.R."/>
            <person name="Fraser C.M."/>
        </authorList>
    </citation>
    <scope>NUCLEOTIDE SEQUENCE [LARGE SCALE GENOMIC DNA]</scope>
    <source>
        <strain evidence="2">ATCC 51573 / DSM 12127 / PCA</strain>
    </source>
</reference>
<accession>Q74B18</accession>
<dbReference type="Pfam" id="PF06314">
    <property type="entry name" value="ADC"/>
    <property type="match status" value="1"/>
</dbReference>
<proteinExistence type="predicted"/>
<keyword evidence="2" id="KW-1185">Reference proteome</keyword>
<dbReference type="InParanoid" id="Q74B18"/>
<name>Q74B18_GEOSL</name>
<sequence length="277" mass="30400">MLKGYTLPRTPRGTSSLAPLPPWHYVGNAIAVEFDAAPTAAAAFLPEGLELHSGRCAAYFVEWQYASDTGEEYLDPIRSQYRETIILLSASFEGAPVAYCPFIWVDQDVSLMRGLVQGWPKQIGSTWITRAYDLPSKAAPVVGPGGRFGATLSAKDRRLLEAQVTLREVTETLPSPGFAKAVNTRYFPELVAGKHDSPAVHELVQLKSRDVRVSPVWKGDAALKIFDHPYLELPDLKPASVLAGYRFSFALTVDDLIPLRDLRADTQAADDRATAVE</sequence>
<protein>
    <submittedName>
        <fullName evidence="1">Acetoacetate decarboxylase family protein</fullName>
    </submittedName>
</protein>
<dbReference type="EMBL" id="AE017180">
    <property type="protein sequence ID" value="AAR35773.1"/>
    <property type="molecule type" value="Genomic_DNA"/>
</dbReference>
<dbReference type="Proteomes" id="UP000000577">
    <property type="component" value="Chromosome"/>
</dbReference>
<dbReference type="GO" id="GO:0016829">
    <property type="term" value="F:lyase activity"/>
    <property type="evidence" value="ECO:0007669"/>
    <property type="project" value="InterPro"/>
</dbReference>
<dbReference type="HOGENOM" id="CLU_091354_0_0_7"/>
<dbReference type="eggNOG" id="COG4689">
    <property type="taxonomic scope" value="Bacteria"/>
</dbReference>
<dbReference type="Gene3D" id="2.40.400.10">
    <property type="entry name" value="Acetoacetate decarboxylase-like"/>
    <property type="match status" value="1"/>
</dbReference>